<dbReference type="EMBL" id="MU003700">
    <property type="protein sequence ID" value="KAF2810296.1"/>
    <property type="molecule type" value="Genomic_DNA"/>
</dbReference>
<reference evidence="3 5" key="1">
    <citation type="journal article" date="2020" name="Stud. Mycol.">
        <title>101 Dothideomycetes genomes: a test case for predicting lifestyles and emergence of pathogens.</title>
        <authorList>
            <person name="Haridas S."/>
            <person name="Albert R."/>
            <person name="Binder M."/>
            <person name="Bloem J."/>
            <person name="Labutti K."/>
            <person name="Salamov A."/>
            <person name="Andreopoulos B."/>
            <person name="Baker S."/>
            <person name="Barry K."/>
            <person name="Bills G."/>
            <person name="Bluhm B."/>
            <person name="Cannon C."/>
            <person name="Castanera R."/>
            <person name="Culley D."/>
            <person name="Daum C."/>
            <person name="Ezra D."/>
            <person name="Gonzalez J."/>
            <person name="Henrissat B."/>
            <person name="Kuo A."/>
            <person name="Liang C."/>
            <person name="Lipzen A."/>
            <person name="Lutzoni F."/>
            <person name="Magnuson J."/>
            <person name="Mondo S."/>
            <person name="Nolan M."/>
            <person name="Ohm R."/>
            <person name="Pangilinan J."/>
            <person name="Park H.-J."/>
            <person name="Ramirez L."/>
            <person name="Alfaro M."/>
            <person name="Sun H."/>
            <person name="Tritt A."/>
            <person name="Yoshinaga Y."/>
            <person name="Zwiers L.-H."/>
            <person name="Turgeon B."/>
            <person name="Goodwin S."/>
            <person name="Spatafora J."/>
            <person name="Crous P."/>
            <person name="Grigoriev I."/>
        </authorList>
    </citation>
    <scope>NUCLEOTIDE SEQUENCE</scope>
    <source>
        <strain evidence="3 5">CBS 304.34</strain>
    </source>
</reference>
<evidence type="ECO:0000313" key="3">
    <source>
        <dbReference type="EMBL" id="KAF2810296.1"/>
    </source>
</evidence>
<gene>
    <name evidence="3 5" type="ORF">BDZ99DRAFT_462883</name>
</gene>
<accession>A0A6A6YN32</accession>
<dbReference type="Proteomes" id="UP000504636">
    <property type="component" value="Unplaced"/>
</dbReference>
<proteinExistence type="predicted"/>
<feature type="compositionally biased region" description="Acidic residues" evidence="2">
    <location>
        <begin position="131"/>
        <end position="143"/>
    </location>
</feature>
<evidence type="ECO:0000256" key="1">
    <source>
        <dbReference type="SAM" id="Coils"/>
    </source>
</evidence>
<dbReference type="AlphaFoldDB" id="A0A6A6YN32"/>
<evidence type="ECO:0000313" key="4">
    <source>
        <dbReference type="Proteomes" id="UP000504636"/>
    </source>
</evidence>
<dbReference type="OrthoDB" id="5350396at2759"/>
<keyword evidence="1" id="KW-0175">Coiled coil</keyword>
<evidence type="ECO:0000313" key="5">
    <source>
        <dbReference type="RefSeq" id="XP_033577260.1"/>
    </source>
</evidence>
<reference evidence="5" key="2">
    <citation type="submission" date="2020-04" db="EMBL/GenBank/DDBJ databases">
        <authorList>
            <consortium name="NCBI Genome Project"/>
        </authorList>
    </citation>
    <scope>NUCLEOTIDE SEQUENCE</scope>
    <source>
        <strain evidence="5">CBS 304.34</strain>
    </source>
</reference>
<feature type="region of interest" description="Disordered" evidence="2">
    <location>
        <begin position="569"/>
        <end position="598"/>
    </location>
</feature>
<protein>
    <submittedName>
        <fullName evidence="3 5">Uncharacterized protein</fullName>
    </submittedName>
</protein>
<name>A0A6A6YN32_9PEZI</name>
<feature type="region of interest" description="Disordered" evidence="2">
    <location>
        <begin position="96"/>
        <end position="162"/>
    </location>
</feature>
<organism evidence="3">
    <name type="scientific">Mytilinidion resinicola</name>
    <dbReference type="NCBI Taxonomy" id="574789"/>
    <lineage>
        <taxon>Eukaryota</taxon>
        <taxon>Fungi</taxon>
        <taxon>Dikarya</taxon>
        <taxon>Ascomycota</taxon>
        <taxon>Pezizomycotina</taxon>
        <taxon>Dothideomycetes</taxon>
        <taxon>Pleosporomycetidae</taxon>
        <taxon>Mytilinidiales</taxon>
        <taxon>Mytilinidiaceae</taxon>
        <taxon>Mytilinidion</taxon>
    </lineage>
</organism>
<feature type="coiled-coil region" evidence="1">
    <location>
        <begin position="194"/>
        <end position="221"/>
    </location>
</feature>
<sequence length="685" mass="75930">MSKSNRKISEFFGKSSVLPKSSLKDRDRTDSPATRAWPSSRTQSLHGDVEMREASDSPTPATTIKNATLTDEQLARKLQNDWNKETKAIVIEAPKGGEDCAMSGGSFSSINSSSSKRVFRRDQEVVANSDSDTDSSEGLEDMDYLLQQNTKKAPAPSPQKQLPSQITTFFNASTRPKKSILPPAKKYKFSIDSLVEETKKNKQQEQKFAAARAKLEETTVESAPSDTVEKTLASIVEDDEGGSKAERLLLAMRRTNALHRDPTWHFFRDDVEAQSRRMFPKSCLPHKGWASVFKEPNKRDQAFMAGYARHIFRYQNLPEELANWMIDELVFFPRDGVNTEYINTVECCPGVLSALLTPDKLSDIFRRLGAKDVGKDPSLTLTPSFDSPNRPKQILPTGLRWIVQLLQQVASDLTPESQVQALNILLRLSFDDSILFDVALHTIIQDTIKVFLESISEAELGQCLQQIINNLITAVEDPVLQDQLVTALPTSSPLTHRFQRRLALGFFLHPTPVTESLASAALPAIIHDHLSTSPDLQITRDFSYTSLGARMSLLDKAIGPGFSTLPFLAAPPTPASSSTEPSTSNTNANTPLPPSPEEKAFNESVDLLAARIKLLSNRITDASTSGMDRCEAKSVCQRLHYRLEGAVRTRGRRIKGVFGDGDEDEGKMIFKRFFQKDKAGVNGAV</sequence>
<dbReference type="GeneID" id="54460843"/>
<keyword evidence="4" id="KW-1185">Reference proteome</keyword>
<feature type="compositionally biased region" description="Low complexity" evidence="2">
    <location>
        <begin position="575"/>
        <end position="590"/>
    </location>
</feature>
<reference evidence="5" key="3">
    <citation type="submission" date="2025-04" db="UniProtKB">
        <authorList>
            <consortium name="RefSeq"/>
        </authorList>
    </citation>
    <scope>IDENTIFICATION</scope>
    <source>
        <strain evidence="5">CBS 304.34</strain>
    </source>
</reference>
<dbReference type="RefSeq" id="XP_033577260.1">
    <property type="nucleotide sequence ID" value="XM_033719950.1"/>
</dbReference>
<evidence type="ECO:0000256" key="2">
    <source>
        <dbReference type="SAM" id="MobiDB-lite"/>
    </source>
</evidence>
<feature type="compositionally biased region" description="Polar residues" evidence="2">
    <location>
        <begin position="56"/>
        <end position="68"/>
    </location>
</feature>
<feature type="region of interest" description="Disordered" evidence="2">
    <location>
        <begin position="19"/>
        <end position="68"/>
    </location>
</feature>
<feature type="compositionally biased region" description="Low complexity" evidence="2">
    <location>
        <begin position="103"/>
        <end position="115"/>
    </location>
</feature>